<reference evidence="1" key="1">
    <citation type="submission" date="2013-12" db="EMBL/GenBank/DDBJ databases">
        <title>The Genome Sequence of Aphanomyces astaci APO3.</title>
        <authorList>
            <consortium name="The Broad Institute Genomics Platform"/>
            <person name="Russ C."/>
            <person name="Tyler B."/>
            <person name="van West P."/>
            <person name="Dieguez-Uribeondo J."/>
            <person name="Young S.K."/>
            <person name="Zeng Q."/>
            <person name="Gargeya S."/>
            <person name="Fitzgerald M."/>
            <person name="Abouelleil A."/>
            <person name="Alvarado L."/>
            <person name="Chapman S.B."/>
            <person name="Gainer-Dewar J."/>
            <person name="Goldberg J."/>
            <person name="Griggs A."/>
            <person name="Gujja S."/>
            <person name="Hansen M."/>
            <person name="Howarth C."/>
            <person name="Imamovic A."/>
            <person name="Ireland A."/>
            <person name="Larimer J."/>
            <person name="McCowan C."/>
            <person name="Murphy C."/>
            <person name="Pearson M."/>
            <person name="Poon T.W."/>
            <person name="Priest M."/>
            <person name="Roberts A."/>
            <person name="Saif S."/>
            <person name="Shea T."/>
            <person name="Sykes S."/>
            <person name="Wortman J."/>
            <person name="Nusbaum C."/>
            <person name="Birren B."/>
        </authorList>
    </citation>
    <scope>NUCLEOTIDE SEQUENCE [LARGE SCALE GENOMIC DNA]</scope>
    <source>
        <strain evidence="1">APO3</strain>
    </source>
</reference>
<gene>
    <name evidence="1" type="ORF">H257_02638</name>
</gene>
<accession>W4H2U6</accession>
<sequence>MDASSAWKTSWVLVTIDGHMAVRYRGRRWWIHFDTSGRPSCFLLCRIRLDLCSSRQLHGLFPNRIASLRLSLDRERWHALDFIVLEELEVFIQVPKPMGVYAN</sequence>
<proteinExistence type="predicted"/>
<dbReference type="AlphaFoldDB" id="W4H2U6"/>
<dbReference type="RefSeq" id="XP_009824669.1">
    <property type="nucleotide sequence ID" value="XM_009826367.1"/>
</dbReference>
<protein>
    <submittedName>
        <fullName evidence="1">Uncharacterized protein</fullName>
    </submittedName>
</protein>
<name>W4H2U6_APHAT</name>
<organism evidence="1">
    <name type="scientific">Aphanomyces astaci</name>
    <name type="common">Crayfish plague agent</name>
    <dbReference type="NCBI Taxonomy" id="112090"/>
    <lineage>
        <taxon>Eukaryota</taxon>
        <taxon>Sar</taxon>
        <taxon>Stramenopiles</taxon>
        <taxon>Oomycota</taxon>
        <taxon>Saprolegniomycetes</taxon>
        <taxon>Saprolegniales</taxon>
        <taxon>Verrucalvaceae</taxon>
        <taxon>Aphanomyces</taxon>
    </lineage>
</organism>
<evidence type="ECO:0000313" key="1">
    <source>
        <dbReference type="EMBL" id="ETV86197.1"/>
    </source>
</evidence>
<dbReference type="VEuPathDB" id="FungiDB:H257_02638"/>
<dbReference type="GeneID" id="20804634"/>
<dbReference type="EMBL" id="KI913117">
    <property type="protein sequence ID" value="ETV86197.1"/>
    <property type="molecule type" value="Genomic_DNA"/>
</dbReference>